<dbReference type="InterPro" id="IPR056955">
    <property type="entry name" value="ORC-CDC6-like"/>
</dbReference>
<dbReference type="InterPro" id="IPR027417">
    <property type="entry name" value="P-loop_NTPase"/>
</dbReference>
<evidence type="ECO:0000313" key="1">
    <source>
        <dbReference type="EMBL" id="CUP11857.1"/>
    </source>
</evidence>
<accession>A0A174KP73</accession>
<evidence type="ECO:0000313" key="2">
    <source>
        <dbReference type="Proteomes" id="UP000095766"/>
    </source>
</evidence>
<dbReference type="Pfam" id="PF24389">
    <property type="entry name" value="ORC-CDC6-like"/>
    <property type="match status" value="1"/>
</dbReference>
<proteinExistence type="predicted"/>
<dbReference type="EMBL" id="CZAO01000003">
    <property type="protein sequence ID" value="CUP11857.1"/>
    <property type="molecule type" value="Genomic_DNA"/>
</dbReference>
<protein>
    <submittedName>
        <fullName evidence="1">Uncharacterized protein</fullName>
    </submittedName>
</protein>
<dbReference type="AlphaFoldDB" id="A0A174KP73"/>
<dbReference type="SUPFAM" id="SSF52540">
    <property type="entry name" value="P-loop containing nucleoside triphosphate hydrolases"/>
    <property type="match status" value="1"/>
</dbReference>
<dbReference type="GeneID" id="60062319"/>
<sequence length="601" mass="69352">MKENPFEIKTPEQNSAQDVVDLFVDVFPDFYQVLEKGHTFINGPRGSGKSMMFRYIQPDCQCLAKHCQISELDYFAVYVPIKLTNINIPDLARLETHAEIILNEHLLTTYVMSNVYKSVGCYLGNILNDYKEQIWQYYNTDFRDVLSYCGVNNIVELPNDTDKDGLTMMELMAKEVERINRSCRIYCNKIALSKDTSIPYDGPIVDFIDFMKPLLVSLKSLPFFPQDKPLYILIDDAGYLNVAQTKVLNTWVSYRTTKDICFKISTQLDYKTHLTNNEKRIDAPHDYSEINISTVYSSSKSKYNERLQEIVKKRLKRYLHLDIETKDFFPEDKEQELKIQEIYNQMLIDYADPEKKYAGGDAARRYARPEYITRLQQNHKAGSTYSYAGFDQLVAVSSGIIRHFLAPAQEMYSLAITELGANEDNITSIKPSIQDEVIKKYSNNYLVGEFEKLKKDIDNNNTRQIQLEKLYRMIDSLGQLFHLQLTSNSSERRVFSVAITDTPDDEMNEIIDMGEQLGYFHKSTIGNKTGTGRNRLIILSRILAPHFKLDATSFAGYKFMDSAKLRMAMIDTKRFLAQFKFTEDDSSSATQLLLFDGNNPI</sequence>
<gene>
    <name evidence="1" type="ORF">ERS852510_00882</name>
</gene>
<name>A0A174KP73_BACUN</name>
<dbReference type="Proteomes" id="UP000095766">
    <property type="component" value="Unassembled WGS sequence"/>
</dbReference>
<organism evidence="1 2">
    <name type="scientific">Bacteroides uniformis</name>
    <dbReference type="NCBI Taxonomy" id="820"/>
    <lineage>
        <taxon>Bacteria</taxon>
        <taxon>Pseudomonadati</taxon>
        <taxon>Bacteroidota</taxon>
        <taxon>Bacteroidia</taxon>
        <taxon>Bacteroidales</taxon>
        <taxon>Bacteroidaceae</taxon>
        <taxon>Bacteroides</taxon>
    </lineage>
</organism>
<reference evidence="1 2" key="1">
    <citation type="submission" date="2015-09" db="EMBL/GenBank/DDBJ databases">
        <authorList>
            <consortium name="Pathogen Informatics"/>
        </authorList>
    </citation>
    <scope>NUCLEOTIDE SEQUENCE [LARGE SCALE GENOMIC DNA]</scope>
    <source>
        <strain evidence="1 2">2789STDY5834898</strain>
    </source>
</reference>
<dbReference type="RefSeq" id="WP_005939589.1">
    <property type="nucleotide sequence ID" value="NZ_BQNO01000001.1"/>
</dbReference>